<protein>
    <recommendedName>
        <fullName evidence="3 12">Thymidylate kinase</fullName>
        <ecNumber evidence="2 12">2.7.4.9</ecNumber>
    </recommendedName>
    <alternativeName>
        <fullName evidence="9 12">dTMP kinase</fullName>
    </alternativeName>
</protein>
<accession>A0A1X0YE16</accession>
<dbReference type="FunFam" id="3.40.50.300:FF:000225">
    <property type="entry name" value="Thymidylate kinase"/>
    <property type="match status" value="1"/>
</dbReference>
<dbReference type="AlphaFoldDB" id="A0A1X0YE16"/>
<dbReference type="HAMAP" id="MF_00165">
    <property type="entry name" value="Thymidylate_kinase"/>
    <property type="match status" value="1"/>
</dbReference>
<evidence type="ECO:0000256" key="1">
    <source>
        <dbReference type="ARBA" id="ARBA00009776"/>
    </source>
</evidence>
<dbReference type="SUPFAM" id="SSF52540">
    <property type="entry name" value="P-loop containing nucleoside triphosphate hydrolases"/>
    <property type="match status" value="1"/>
</dbReference>
<dbReference type="InterPro" id="IPR027417">
    <property type="entry name" value="P-loop_NTPase"/>
</dbReference>
<comment type="catalytic activity">
    <reaction evidence="10 12">
        <text>dTMP + ATP = dTDP + ADP</text>
        <dbReference type="Rhea" id="RHEA:13517"/>
        <dbReference type="ChEBI" id="CHEBI:30616"/>
        <dbReference type="ChEBI" id="CHEBI:58369"/>
        <dbReference type="ChEBI" id="CHEBI:63528"/>
        <dbReference type="ChEBI" id="CHEBI:456216"/>
        <dbReference type="EC" id="2.7.4.9"/>
    </reaction>
</comment>
<organism evidence="14 15">
    <name type="scientific">Geothermobacter hydrogeniphilus</name>
    <dbReference type="NCBI Taxonomy" id="1969733"/>
    <lineage>
        <taxon>Bacteria</taxon>
        <taxon>Pseudomonadati</taxon>
        <taxon>Thermodesulfobacteriota</taxon>
        <taxon>Desulfuromonadia</taxon>
        <taxon>Desulfuromonadales</taxon>
        <taxon>Geothermobacteraceae</taxon>
        <taxon>Geothermobacter</taxon>
    </lineage>
</organism>
<dbReference type="OrthoDB" id="9774907at2"/>
<feature type="domain" description="Thymidylate kinase-like" evidence="13">
    <location>
        <begin position="7"/>
        <end position="198"/>
    </location>
</feature>
<evidence type="ECO:0000256" key="5">
    <source>
        <dbReference type="ARBA" id="ARBA00022727"/>
    </source>
</evidence>
<dbReference type="PANTHER" id="PTHR10344:SF4">
    <property type="entry name" value="UMP-CMP KINASE 2, MITOCHONDRIAL"/>
    <property type="match status" value="1"/>
</dbReference>
<evidence type="ECO:0000256" key="10">
    <source>
        <dbReference type="ARBA" id="ARBA00048743"/>
    </source>
</evidence>
<evidence type="ECO:0000256" key="12">
    <source>
        <dbReference type="HAMAP-Rule" id="MF_00165"/>
    </source>
</evidence>
<evidence type="ECO:0000256" key="9">
    <source>
        <dbReference type="ARBA" id="ARBA00029962"/>
    </source>
</evidence>
<dbReference type="InterPro" id="IPR018094">
    <property type="entry name" value="Thymidylate_kinase"/>
</dbReference>
<dbReference type="GO" id="GO:0006235">
    <property type="term" value="P:dTTP biosynthetic process"/>
    <property type="evidence" value="ECO:0007669"/>
    <property type="project" value="UniProtKB-UniRule"/>
</dbReference>
<evidence type="ECO:0000313" key="15">
    <source>
        <dbReference type="Proteomes" id="UP000193136"/>
    </source>
</evidence>
<keyword evidence="6 12" id="KW-0547">Nucleotide-binding</keyword>
<dbReference type="EC" id="2.7.4.9" evidence="2 12"/>
<keyword evidence="7 12" id="KW-0418">Kinase</keyword>
<keyword evidence="15" id="KW-1185">Reference proteome</keyword>
<evidence type="ECO:0000256" key="2">
    <source>
        <dbReference type="ARBA" id="ARBA00012980"/>
    </source>
</evidence>
<dbReference type="GO" id="GO:0006233">
    <property type="term" value="P:dTDP biosynthetic process"/>
    <property type="evidence" value="ECO:0007669"/>
    <property type="project" value="InterPro"/>
</dbReference>
<evidence type="ECO:0000256" key="4">
    <source>
        <dbReference type="ARBA" id="ARBA00022679"/>
    </source>
</evidence>
<comment type="caution">
    <text evidence="14">The sequence shown here is derived from an EMBL/GenBank/DDBJ whole genome shotgun (WGS) entry which is preliminary data.</text>
</comment>
<reference evidence="14 15" key="1">
    <citation type="submission" date="2017-03" db="EMBL/GenBank/DDBJ databases">
        <title>Genome sequence of Geothermobacter sp. EPR-M, Deep-Sea Iron Reducer.</title>
        <authorList>
            <person name="Tully B."/>
            <person name="Savalia P."/>
            <person name="Abuyen K."/>
            <person name="Baughan C."/>
            <person name="Romero E."/>
            <person name="Ronkowski C."/>
            <person name="Torres B."/>
            <person name="Tremblay J."/>
            <person name="Trujillo A."/>
            <person name="Tyler M."/>
            <person name="Perez-Rodriguez I."/>
            <person name="Amend J."/>
        </authorList>
    </citation>
    <scope>NUCLEOTIDE SEQUENCE [LARGE SCALE GENOMIC DNA]</scope>
    <source>
        <strain evidence="14 15">EPR-M</strain>
    </source>
</reference>
<comment type="function">
    <text evidence="11 12">Phosphorylation of dTMP to form dTDP in both de novo and salvage pathways of dTTP synthesis.</text>
</comment>
<dbReference type="PANTHER" id="PTHR10344">
    <property type="entry name" value="THYMIDYLATE KINASE"/>
    <property type="match status" value="1"/>
</dbReference>
<evidence type="ECO:0000256" key="3">
    <source>
        <dbReference type="ARBA" id="ARBA00017144"/>
    </source>
</evidence>
<sequence length="217" mass="24011">MAFFITLEGVEGSGKTTQAELLSIWLESNGYEVLRTREPGGCLIADRIRAILLDPAHQGMAADAELLLYAAARAQHVAEVIRPALARGQIVICDRYTAATLAYQGYGRGLDLDLIRTMNKLAVGTARPDLTLLLDYPTTAGVARARQRNRVNKGENEGRFEAEDEDFHNRVRDGYLQLAAEDKSISVIDARGSIEEVQMRLRQALNRRLPLPAPDRP</sequence>
<evidence type="ECO:0000256" key="8">
    <source>
        <dbReference type="ARBA" id="ARBA00022840"/>
    </source>
</evidence>
<evidence type="ECO:0000256" key="11">
    <source>
        <dbReference type="ARBA" id="ARBA00057735"/>
    </source>
</evidence>
<proteinExistence type="inferred from homology"/>
<keyword evidence="4 12" id="KW-0808">Transferase</keyword>
<dbReference type="EMBL" id="NAAD01000001">
    <property type="protein sequence ID" value="ORJ63333.1"/>
    <property type="molecule type" value="Genomic_DNA"/>
</dbReference>
<dbReference type="Proteomes" id="UP000193136">
    <property type="component" value="Unassembled WGS sequence"/>
</dbReference>
<comment type="similarity">
    <text evidence="1 12">Belongs to the thymidylate kinase family.</text>
</comment>
<dbReference type="CDD" id="cd01672">
    <property type="entry name" value="TMPK"/>
    <property type="match status" value="1"/>
</dbReference>
<dbReference type="GO" id="GO:0005829">
    <property type="term" value="C:cytosol"/>
    <property type="evidence" value="ECO:0007669"/>
    <property type="project" value="TreeGrafter"/>
</dbReference>
<dbReference type="RefSeq" id="WP_085008313.1">
    <property type="nucleotide sequence ID" value="NZ_NAAD01000001.1"/>
</dbReference>
<evidence type="ECO:0000256" key="6">
    <source>
        <dbReference type="ARBA" id="ARBA00022741"/>
    </source>
</evidence>
<dbReference type="GO" id="GO:0004798">
    <property type="term" value="F:dTMP kinase activity"/>
    <property type="evidence" value="ECO:0007669"/>
    <property type="project" value="UniProtKB-UniRule"/>
</dbReference>
<dbReference type="STRING" id="1969733.B5V00_00250"/>
<keyword evidence="5 12" id="KW-0545">Nucleotide biosynthesis</keyword>
<gene>
    <name evidence="12" type="primary">tmk</name>
    <name evidence="14" type="ORF">B5V00_00250</name>
</gene>
<keyword evidence="8 12" id="KW-0067">ATP-binding</keyword>
<evidence type="ECO:0000313" key="14">
    <source>
        <dbReference type="EMBL" id="ORJ63333.1"/>
    </source>
</evidence>
<feature type="binding site" evidence="12">
    <location>
        <begin position="9"/>
        <end position="16"/>
    </location>
    <ligand>
        <name>ATP</name>
        <dbReference type="ChEBI" id="CHEBI:30616"/>
    </ligand>
</feature>
<dbReference type="InterPro" id="IPR039430">
    <property type="entry name" value="Thymidylate_kin-like_dom"/>
</dbReference>
<dbReference type="Pfam" id="PF02223">
    <property type="entry name" value="Thymidylate_kin"/>
    <property type="match status" value="1"/>
</dbReference>
<dbReference type="Gene3D" id="3.40.50.300">
    <property type="entry name" value="P-loop containing nucleotide triphosphate hydrolases"/>
    <property type="match status" value="1"/>
</dbReference>
<dbReference type="GO" id="GO:0006227">
    <property type="term" value="P:dUDP biosynthetic process"/>
    <property type="evidence" value="ECO:0007669"/>
    <property type="project" value="TreeGrafter"/>
</dbReference>
<evidence type="ECO:0000256" key="7">
    <source>
        <dbReference type="ARBA" id="ARBA00022777"/>
    </source>
</evidence>
<evidence type="ECO:0000259" key="13">
    <source>
        <dbReference type="Pfam" id="PF02223"/>
    </source>
</evidence>
<dbReference type="NCBIfam" id="TIGR00041">
    <property type="entry name" value="DTMP_kinase"/>
    <property type="match status" value="1"/>
</dbReference>
<name>A0A1X0YE16_9BACT</name>
<dbReference type="GO" id="GO:0005524">
    <property type="term" value="F:ATP binding"/>
    <property type="evidence" value="ECO:0007669"/>
    <property type="project" value="UniProtKB-UniRule"/>
</dbReference>